<evidence type="ECO:0000313" key="3">
    <source>
        <dbReference type="Proteomes" id="UP000010808"/>
    </source>
</evidence>
<organism evidence="2 3">
    <name type="scientific">Maridesulfovibrio hydrothermalis AM13 = DSM 14728</name>
    <dbReference type="NCBI Taxonomy" id="1121451"/>
    <lineage>
        <taxon>Bacteria</taxon>
        <taxon>Pseudomonadati</taxon>
        <taxon>Thermodesulfobacteriota</taxon>
        <taxon>Desulfovibrionia</taxon>
        <taxon>Desulfovibrionales</taxon>
        <taxon>Desulfovibrionaceae</taxon>
        <taxon>Maridesulfovibrio</taxon>
    </lineage>
</organism>
<feature type="domain" description="Gamma-glutamylcyclotransferase AIG2-like" evidence="1">
    <location>
        <begin position="12"/>
        <end position="58"/>
    </location>
</feature>
<dbReference type="PATRIC" id="fig|1121451.3.peg.306"/>
<keyword evidence="3" id="KW-1185">Reference proteome</keyword>
<dbReference type="InterPro" id="IPR036568">
    <property type="entry name" value="GGCT-like_sf"/>
</dbReference>
<dbReference type="EMBL" id="FO203522">
    <property type="protein sequence ID" value="CCO22319.1"/>
    <property type="molecule type" value="Genomic_DNA"/>
</dbReference>
<evidence type="ECO:0000259" key="1">
    <source>
        <dbReference type="Pfam" id="PF06094"/>
    </source>
</evidence>
<protein>
    <submittedName>
        <fullName evidence="2">AIG2 family protein</fullName>
    </submittedName>
</protein>
<accession>L0R6H8</accession>
<name>L0R6H8_9BACT</name>
<dbReference type="Proteomes" id="UP000010808">
    <property type="component" value="Chromosome"/>
</dbReference>
<dbReference type="RefSeq" id="WP_015334929.1">
    <property type="nucleotide sequence ID" value="NC_020055.1"/>
</dbReference>
<gene>
    <name evidence="2" type="ORF">DESAM_20028</name>
</gene>
<feature type="domain" description="Gamma-glutamylcyclotransferase AIG2-like" evidence="1">
    <location>
        <begin position="89"/>
        <end position="163"/>
    </location>
</feature>
<dbReference type="eggNOG" id="COG2105">
    <property type="taxonomic scope" value="Bacteria"/>
</dbReference>
<proteinExistence type="predicted"/>
<reference evidence="2 3" key="1">
    <citation type="submission" date="2012-10" db="EMBL/GenBank/DDBJ databases">
        <authorList>
            <person name="Genoscope - CEA"/>
        </authorList>
    </citation>
    <scope>NUCLEOTIDE SEQUENCE [LARGE SCALE GENOMIC DNA]</scope>
    <source>
        <strain evidence="3">AM13 / DSM 14728</strain>
    </source>
</reference>
<sequence>MNKTDNEIYLRLFVYGTLKRGFWNHDRFCSRAVNIEPATTWGRLYHLPAGFPALEVPETCILAHGTADPIADARTQNSAELSGNAMAQPDGDWDLVHGELMTFANPAFDLPPIDRLEGFNPDGRSMYRRVLVTVSSENQIRPVWLYHYDLGHNGQRVASGQWNQA</sequence>
<dbReference type="KEGG" id="dhy:DESAM_20028"/>
<dbReference type="STRING" id="1121451.DESAM_20028"/>
<dbReference type="CDD" id="cd06661">
    <property type="entry name" value="GGCT_like"/>
    <property type="match status" value="1"/>
</dbReference>
<dbReference type="HOGENOM" id="CLU_1537593_0_0_7"/>
<dbReference type="Gene3D" id="3.10.490.10">
    <property type="entry name" value="Gamma-glutamyl cyclotransferase-like"/>
    <property type="match status" value="1"/>
</dbReference>
<dbReference type="InterPro" id="IPR009288">
    <property type="entry name" value="AIG2-like_dom"/>
</dbReference>
<dbReference type="AlphaFoldDB" id="L0R6H8"/>
<dbReference type="SUPFAM" id="SSF110857">
    <property type="entry name" value="Gamma-glutamyl cyclotransferase-like"/>
    <property type="match status" value="1"/>
</dbReference>
<dbReference type="Pfam" id="PF06094">
    <property type="entry name" value="GGACT"/>
    <property type="match status" value="2"/>
</dbReference>
<dbReference type="InterPro" id="IPR013024">
    <property type="entry name" value="GGCT-like"/>
</dbReference>
<evidence type="ECO:0000313" key="2">
    <source>
        <dbReference type="EMBL" id="CCO22319.1"/>
    </source>
</evidence>